<accession>A0A9N9GQL9</accession>
<keyword evidence="2" id="KW-1185">Reference proteome</keyword>
<dbReference type="Proteomes" id="UP000789570">
    <property type="component" value="Unassembled WGS sequence"/>
</dbReference>
<dbReference type="AlphaFoldDB" id="A0A9N9GQL9"/>
<sequence>MSFLLLVVRRNKLVQVDMCFQITDIHGADALKDKVEDTIIRSHVNVHNVTLNGEDEHEISEETEM</sequence>
<evidence type="ECO:0000313" key="1">
    <source>
        <dbReference type="EMBL" id="CAG8619017.1"/>
    </source>
</evidence>
<gene>
    <name evidence="1" type="ORF">FCALED_LOCUS9456</name>
</gene>
<evidence type="ECO:0000313" key="2">
    <source>
        <dbReference type="Proteomes" id="UP000789570"/>
    </source>
</evidence>
<proteinExistence type="predicted"/>
<feature type="non-terminal residue" evidence="1">
    <location>
        <position position="65"/>
    </location>
</feature>
<name>A0A9N9GQL9_9GLOM</name>
<organism evidence="1 2">
    <name type="scientific">Funneliformis caledonium</name>
    <dbReference type="NCBI Taxonomy" id="1117310"/>
    <lineage>
        <taxon>Eukaryota</taxon>
        <taxon>Fungi</taxon>
        <taxon>Fungi incertae sedis</taxon>
        <taxon>Mucoromycota</taxon>
        <taxon>Glomeromycotina</taxon>
        <taxon>Glomeromycetes</taxon>
        <taxon>Glomerales</taxon>
        <taxon>Glomeraceae</taxon>
        <taxon>Funneliformis</taxon>
    </lineage>
</organism>
<reference evidence="1" key="1">
    <citation type="submission" date="2021-06" db="EMBL/GenBank/DDBJ databases">
        <authorList>
            <person name="Kallberg Y."/>
            <person name="Tangrot J."/>
            <person name="Rosling A."/>
        </authorList>
    </citation>
    <scope>NUCLEOTIDE SEQUENCE</scope>
    <source>
        <strain evidence="1">UK204</strain>
    </source>
</reference>
<dbReference type="EMBL" id="CAJVPQ010003136">
    <property type="protein sequence ID" value="CAG8619017.1"/>
    <property type="molecule type" value="Genomic_DNA"/>
</dbReference>
<comment type="caution">
    <text evidence="1">The sequence shown here is derived from an EMBL/GenBank/DDBJ whole genome shotgun (WGS) entry which is preliminary data.</text>
</comment>
<protein>
    <submittedName>
        <fullName evidence="1">17410_t:CDS:1</fullName>
    </submittedName>
</protein>